<dbReference type="HAMAP" id="MF_01334">
    <property type="entry name" value="Ribosomal_bL25_CTC"/>
    <property type="match status" value="1"/>
</dbReference>
<comment type="caution">
    <text evidence="9">The sequence shown here is derived from an EMBL/GenBank/DDBJ whole genome shotgun (WGS) entry which is preliminary data.</text>
</comment>
<evidence type="ECO:0000256" key="2">
    <source>
        <dbReference type="ARBA" id="ARBA00022884"/>
    </source>
</evidence>
<dbReference type="RefSeq" id="WP_133107707.1">
    <property type="nucleotide sequence ID" value="NZ_SMNA01000005.1"/>
</dbReference>
<dbReference type="EMBL" id="SMNA01000005">
    <property type="protein sequence ID" value="TDE93981.1"/>
    <property type="molecule type" value="Genomic_DNA"/>
</dbReference>
<evidence type="ECO:0000259" key="8">
    <source>
        <dbReference type="Pfam" id="PF14693"/>
    </source>
</evidence>
<keyword evidence="2 5" id="KW-0694">RNA-binding</keyword>
<keyword evidence="1 5" id="KW-0699">rRNA-binding</keyword>
<feature type="compositionally biased region" description="Acidic residues" evidence="6">
    <location>
        <begin position="187"/>
        <end position="196"/>
    </location>
</feature>
<evidence type="ECO:0000256" key="6">
    <source>
        <dbReference type="SAM" id="MobiDB-lite"/>
    </source>
</evidence>
<dbReference type="NCBIfam" id="NF004131">
    <property type="entry name" value="PRK05618.2-1"/>
    <property type="match status" value="1"/>
</dbReference>
<dbReference type="InterPro" id="IPR001021">
    <property type="entry name" value="Ribosomal_bL25_long"/>
</dbReference>
<reference evidence="9 10" key="1">
    <citation type="submission" date="2019-03" db="EMBL/GenBank/DDBJ databases">
        <title>Genomic features of bacteria from cold environments.</title>
        <authorList>
            <person name="Shen L."/>
        </authorList>
    </citation>
    <scope>NUCLEOTIDE SEQUENCE [LARGE SCALE GENOMIC DNA]</scope>
    <source>
        <strain evidence="10">T3246-1</strain>
    </source>
</reference>
<dbReference type="Gene3D" id="2.40.240.10">
    <property type="entry name" value="Ribosomal Protein L25, Chain P"/>
    <property type="match status" value="1"/>
</dbReference>
<organism evidence="9 10">
    <name type="scientific">Occultella glacieicola</name>
    <dbReference type="NCBI Taxonomy" id="2518684"/>
    <lineage>
        <taxon>Bacteria</taxon>
        <taxon>Bacillati</taxon>
        <taxon>Actinomycetota</taxon>
        <taxon>Actinomycetes</taxon>
        <taxon>Micrococcales</taxon>
        <taxon>Ruaniaceae</taxon>
        <taxon>Occultella</taxon>
    </lineage>
</organism>
<evidence type="ECO:0000313" key="9">
    <source>
        <dbReference type="EMBL" id="TDE93981.1"/>
    </source>
</evidence>
<gene>
    <name evidence="5" type="primary">rplY</name>
    <name evidence="5" type="synonym">ctc</name>
    <name evidence="9" type="ORF">EXU48_10995</name>
</gene>
<dbReference type="GO" id="GO:0005840">
    <property type="term" value="C:ribosome"/>
    <property type="evidence" value="ECO:0007669"/>
    <property type="project" value="UniProtKB-KW"/>
</dbReference>
<comment type="subunit">
    <text evidence="5">Part of the 50S ribosomal subunit; part of the 5S rRNA/L5/L18/L25 subcomplex. Contacts the 5S rRNA. Binds to the 5S rRNA independently of L5 and L18.</text>
</comment>
<dbReference type="PANTHER" id="PTHR33284:SF1">
    <property type="entry name" value="RIBOSOMAL PROTEIN L25_GLN-TRNA SYNTHETASE, ANTI-CODON-BINDING DOMAIN-CONTAINING PROTEIN"/>
    <property type="match status" value="1"/>
</dbReference>
<dbReference type="InterPro" id="IPR011035">
    <property type="entry name" value="Ribosomal_bL25/Gln-tRNA_synth"/>
</dbReference>
<evidence type="ECO:0000256" key="4">
    <source>
        <dbReference type="ARBA" id="ARBA00023274"/>
    </source>
</evidence>
<dbReference type="InterPro" id="IPR020057">
    <property type="entry name" value="Ribosomal_bL25_b-dom"/>
</dbReference>
<accession>A0ABY2E6P3</accession>
<dbReference type="SUPFAM" id="SSF50715">
    <property type="entry name" value="Ribosomal protein L25-like"/>
    <property type="match status" value="1"/>
</dbReference>
<evidence type="ECO:0000256" key="1">
    <source>
        <dbReference type="ARBA" id="ARBA00022730"/>
    </source>
</evidence>
<dbReference type="CDD" id="cd00495">
    <property type="entry name" value="Ribosomal_L25_TL5_CTC"/>
    <property type="match status" value="1"/>
</dbReference>
<feature type="region of interest" description="Disordered" evidence="6">
    <location>
        <begin position="187"/>
        <end position="218"/>
    </location>
</feature>
<dbReference type="Pfam" id="PF14693">
    <property type="entry name" value="Ribosomal_TL5_C"/>
    <property type="match status" value="1"/>
</dbReference>
<evidence type="ECO:0000259" key="7">
    <source>
        <dbReference type="Pfam" id="PF01386"/>
    </source>
</evidence>
<comment type="function">
    <text evidence="5">This is one of the proteins that binds to the 5S RNA in the ribosome where it forms part of the central protuberance.</text>
</comment>
<comment type="similarity">
    <text evidence="5">Belongs to the bacterial ribosomal protein bL25 family. CTC subfamily.</text>
</comment>
<evidence type="ECO:0000313" key="10">
    <source>
        <dbReference type="Proteomes" id="UP000504882"/>
    </source>
</evidence>
<dbReference type="PANTHER" id="PTHR33284">
    <property type="entry name" value="RIBOSOMAL PROTEIN L25/GLN-TRNA SYNTHETASE, ANTI-CODON-BINDING DOMAIN-CONTAINING PROTEIN"/>
    <property type="match status" value="1"/>
</dbReference>
<dbReference type="InterPro" id="IPR020056">
    <property type="entry name" value="Rbsml_bL25/Gln-tRNA_synth_N"/>
</dbReference>
<feature type="domain" description="Large ribosomal subunit protein bL25 beta" evidence="8">
    <location>
        <begin position="102"/>
        <end position="182"/>
    </location>
</feature>
<dbReference type="Proteomes" id="UP000504882">
    <property type="component" value="Unassembled WGS sequence"/>
</dbReference>
<keyword evidence="3 5" id="KW-0689">Ribosomal protein</keyword>
<evidence type="ECO:0000256" key="5">
    <source>
        <dbReference type="HAMAP-Rule" id="MF_01334"/>
    </source>
</evidence>
<protein>
    <recommendedName>
        <fullName evidence="5">Large ribosomal subunit protein bL25</fullName>
    </recommendedName>
    <alternativeName>
        <fullName evidence="5">General stress protein CTC</fullName>
    </alternativeName>
</protein>
<dbReference type="InterPro" id="IPR020930">
    <property type="entry name" value="Ribosomal_uL5_bac-type"/>
</dbReference>
<keyword evidence="4 5" id="KW-0687">Ribonucleoprotein</keyword>
<keyword evidence="10" id="KW-1185">Reference proteome</keyword>
<feature type="compositionally biased region" description="Low complexity" evidence="6">
    <location>
        <begin position="197"/>
        <end position="211"/>
    </location>
</feature>
<dbReference type="InterPro" id="IPR037121">
    <property type="entry name" value="Ribosomal_bL25_C"/>
</dbReference>
<feature type="domain" description="Large ribosomal subunit protein bL25 L25" evidence="7">
    <location>
        <begin position="9"/>
        <end position="94"/>
    </location>
</feature>
<dbReference type="NCBIfam" id="TIGR00731">
    <property type="entry name" value="bL25_bact_ctc"/>
    <property type="match status" value="1"/>
</dbReference>
<name>A0ABY2E6P3_9MICO</name>
<dbReference type="InterPro" id="IPR029751">
    <property type="entry name" value="Ribosomal_L25_dom"/>
</dbReference>
<sequence>MSESNENLLKATVRTEFGKGAARRTRRAGLIPAVLYGHGTDPVHLSLPDHDTFLALKGNANALLTLDFGDNTELALVKDVQRDAVRRTIDHLDLILVRRGEKVVVDVPVVIVGETAPGTIHTLDLQTISLQAEATHLPEHVEVNIEGLEEGSIVRAGELTLPTGAVLEVDPEAVVINVTVPRVTAEDLEADAEAEAAGEAAGAQGEAAAPAEEADEEA</sequence>
<dbReference type="Pfam" id="PF01386">
    <property type="entry name" value="Ribosomal_L25p"/>
    <property type="match status" value="1"/>
</dbReference>
<evidence type="ECO:0000256" key="3">
    <source>
        <dbReference type="ARBA" id="ARBA00022980"/>
    </source>
</evidence>
<proteinExistence type="inferred from homology"/>
<dbReference type="Gene3D" id="2.170.120.20">
    <property type="entry name" value="Ribosomal protein L25, beta domain"/>
    <property type="match status" value="1"/>
</dbReference>